<dbReference type="PANTHER" id="PTHR48152">
    <property type="entry name" value="F1C9.34 PROTEIN"/>
    <property type="match status" value="1"/>
</dbReference>
<sequence length="109" mass="11988">MVLLSWTSAENEDHAKTHSNLILGQGIGTCSTSHKLNNEDTPKLVNCITTRKSNISYDIAAELHKIDRLLLGKLKSAFEIIVNGLPSEVLGEEGPTGPKVKDYWNGDER</sequence>
<protein>
    <submittedName>
        <fullName evidence="1">Uncharacterized protein</fullName>
    </submittedName>
</protein>
<dbReference type="AlphaFoldDB" id="A0AAP0P369"/>
<dbReference type="EMBL" id="JBBNAG010000006">
    <property type="protein sequence ID" value="KAK9125756.1"/>
    <property type="molecule type" value="Genomic_DNA"/>
</dbReference>
<gene>
    <name evidence="1" type="ORF">Scep_014602</name>
</gene>
<dbReference type="InterPro" id="IPR009291">
    <property type="entry name" value="Vps62"/>
</dbReference>
<dbReference type="Proteomes" id="UP001419268">
    <property type="component" value="Unassembled WGS sequence"/>
</dbReference>
<proteinExistence type="predicted"/>
<reference evidence="1 2" key="1">
    <citation type="submission" date="2024-01" db="EMBL/GenBank/DDBJ databases">
        <title>Genome assemblies of Stephania.</title>
        <authorList>
            <person name="Yang L."/>
        </authorList>
    </citation>
    <scope>NUCLEOTIDE SEQUENCE [LARGE SCALE GENOMIC DNA]</scope>
    <source>
        <strain evidence="1">JXDWG</strain>
        <tissue evidence="1">Leaf</tissue>
    </source>
</reference>
<dbReference type="Pfam" id="PF06101">
    <property type="entry name" value="Vps62"/>
    <property type="match status" value="1"/>
</dbReference>
<comment type="caution">
    <text evidence="1">The sequence shown here is derived from an EMBL/GenBank/DDBJ whole genome shotgun (WGS) entry which is preliminary data.</text>
</comment>
<name>A0AAP0P369_9MAGN</name>
<dbReference type="PANTHER" id="PTHR48152:SF3">
    <property type="entry name" value="DUF946 FAMILY PROTEIN (DUF946)"/>
    <property type="match status" value="1"/>
</dbReference>
<keyword evidence="2" id="KW-1185">Reference proteome</keyword>
<organism evidence="1 2">
    <name type="scientific">Stephania cephalantha</name>
    <dbReference type="NCBI Taxonomy" id="152367"/>
    <lineage>
        <taxon>Eukaryota</taxon>
        <taxon>Viridiplantae</taxon>
        <taxon>Streptophyta</taxon>
        <taxon>Embryophyta</taxon>
        <taxon>Tracheophyta</taxon>
        <taxon>Spermatophyta</taxon>
        <taxon>Magnoliopsida</taxon>
        <taxon>Ranunculales</taxon>
        <taxon>Menispermaceae</taxon>
        <taxon>Menispermoideae</taxon>
        <taxon>Cissampelideae</taxon>
        <taxon>Stephania</taxon>
    </lineage>
</organism>
<evidence type="ECO:0000313" key="2">
    <source>
        <dbReference type="Proteomes" id="UP001419268"/>
    </source>
</evidence>
<accession>A0AAP0P369</accession>
<evidence type="ECO:0000313" key="1">
    <source>
        <dbReference type="EMBL" id="KAK9125756.1"/>
    </source>
</evidence>